<sequence length="153" mass="17193">MELWRISNYRSLNGEGGRRYAARWHSAGSPIVYLAASPPGALIEVLVHLELNENELPPSYKLLQISVPPKLRIPLLNVPRGERWKSNIALTRSLGDTWLKSRRSALARVPSAILPHTFNYLLNPLHPDSARITIVKSQTANFDPRLVSRPSSK</sequence>
<dbReference type="InterPro" id="IPR014914">
    <property type="entry name" value="RES_dom"/>
</dbReference>
<dbReference type="eggNOG" id="COG5654">
    <property type="taxonomic scope" value="Bacteria"/>
</dbReference>
<evidence type="ECO:0000313" key="2">
    <source>
        <dbReference type="EMBL" id="AEU35413.1"/>
    </source>
</evidence>
<dbReference type="STRING" id="682795.AciX8_1066"/>
<dbReference type="SMART" id="SM00953">
    <property type="entry name" value="RES"/>
    <property type="match status" value="1"/>
</dbReference>
<dbReference type="AlphaFoldDB" id="G8NVZ3"/>
<dbReference type="HOGENOM" id="CLU_133611_0_1_0"/>
<dbReference type="OrthoDB" id="9789501at2"/>
<dbReference type="Pfam" id="PF08808">
    <property type="entry name" value="RES"/>
    <property type="match status" value="1"/>
</dbReference>
<dbReference type="KEGG" id="gma:AciX8_1066"/>
<evidence type="ECO:0000313" key="3">
    <source>
        <dbReference type="Proteomes" id="UP000007113"/>
    </source>
</evidence>
<dbReference type="EMBL" id="CP003130">
    <property type="protein sequence ID" value="AEU35413.1"/>
    <property type="molecule type" value="Genomic_DNA"/>
</dbReference>
<proteinExistence type="predicted"/>
<organism evidence="2 3">
    <name type="scientific">Granulicella mallensis (strain ATCC BAA-1857 / DSM 23137 / MP5ACTX8)</name>
    <dbReference type="NCBI Taxonomy" id="682795"/>
    <lineage>
        <taxon>Bacteria</taxon>
        <taxon>Pseudomonadati</taxon>
        <taxon>Acidobacteriota</taxon>
        <taxon>Terriglobia</taxon>
        <taxon>Terriglobales</taxon>
        <taxon>Acidobacteriaceae</taxon>
        <taxon>Granulicella</taxon>
    </lineage>
</organism>
<protein>
    <submittedName>
        <fullName evidence="2">RES domain protein</fullName>
    </submittedName>
</protein>
<keyword evidence="3" id="KW-1185">Reference proteome</keyword>
<evidence type="ECO:0000259" key="1">
    <source>
        <dbReference type="SMART" id="SM00953"/>
    </source>
</evidence>
<reference evidence="2 3" key="1">
    <citation type="submission" date="2011-11" db="EMBL/GenBank/DDBJ databases">
        <title>Complete sequence of Granulicella mallensis MP5ACTX8.</title>
        <authorList>
            <consortium name="US DOE Joint Genome Institute"/>
            <person name="Lucas S."/>
            <person name="Copeland A."/>
            <person name="Lapidus A."/>
            <person name="Cheng J.-F."/>
            <person name="Goodwin L."/>
            <person name="Pitluck S."/>
            <person name="Peters L."/>
            <person name="Lu M."/>
            <person name="Detter J.C."/>
            <person name="Han C."/>
            <person name="Tapia R."/>
            <person name="Land M."/>
            <person name="Hauser L."/>
            <person name="Kyrpides N."/>
            <person name="Ivanova N."/>
            <person name="Mikhailova N."/>
            <person name="Pagani I."/>
            <person name="Rawat S."/>
            <person name="Mannisto M."/>
            <person name="Haggblom M."/>
            <person name="Woyke T."/>
        </authorList>
    </citation>
    <scope>NUCLEOTIDE SEQUENCE [LARGE SCALE GENOMIC DNA]</scope>
    <source>
        <strain evidence="3">ATCC BAA-1857 / DSM 23137 / MP5ACTX8</strain>
    </source>
</reference>
<accession>G8NVZ3</accession>
<dbReference type="RefSeq" id="WP_014264293.1">
    <property type="nucleotide sequence ID" value="NC_016631.1"/>
</dbReference>
<name>G8NVZ3_GRAMM</name>
<gene>
    <name evidence="2" type="ordered locus">AciX8_1066</name>
</gene>
<dbReference type="Proteomes" id="UP000007113">
    <property type="component" value="Chromosome"/>
</dbReference>
<feature type="domain" description="RES" evidence="1">
    <location>
        <begin position="11"/>
        <end position="136"/>
    </location>
</feature>